<dbReference type="Pfam" id="PF08698">
    <property type="entry name" value="Fcf2"/>
    <property type="match status" value="1"/>
</dbReference>
<dbReference type="PANTHER" id="PTHR48407">
    <property type="entry name" value="CRANIOFACIAL DEVELOPMENT PROTEIN 1"/>
    <property type="match status" value="1"/>
</dbReference>
<name>A0A8S2AKY3_ARAAE</name>
<sequence length="479" mass="53941">MAETKPLIGLKWEPKLPGLSLDSTTGSSLSKRAESHESSSLWMSKSELVDGLCLPPNDPKKINKMIRKQVKDTTGSNWFDMPAPTMTPELKRDLQLLKLRTVMDPALHYKKSVSRSKLAEKYFQIGTVIEPAEEFYGRLTKKNRKATLADELVSDPKTSQYRKRKVKEIEEKTRLIAAELKDPISRAPMLTFRQCLSFFMVLFESSGTDHATHKSIFRKKTVPSIRVFVGRKFQRRILNLDMGSHEQSPEKSDSSTVSKKVAEIWQRMNEGVPNKRLNFASTALPAKKPANSNWKSYLGVGAKRKDHCVSNVQKEDSVLNYSCSEEAKGIAAAALAAVRNATVTAAAASSRGKIEITEVKDFAGQEIEVKRLVEADSKEAFERGNKGSSSSSAAPSAVDAVLEQIKKKQKLSVLDKTKKDWGEYKEENKGVEDELDKYKKSSDQYLDKVGFLERADYRQFEKERDARLALQSKRRHDDV</sequence>
<accession>A0A8S2AKY3</accession>
<evidence type="ECO:0000313" key="3">
    <source>
        <dbReference type="Proteomes" id="UP000682877"/>
    </source>
</evidence>
<dbReference type="InterPro" id="IPR014810">
    <property type="entry name" value="Fcf2_C"/>
</dbReference>
<dbReference type="Proteomes" id="UP000682877">
    <property type="component" value="Chromosome 6"/>
</dbReference>
<dbReference type="InterPro" id="IPR027124">
    <property type="entry name" value="Swc5/CFDP1/2"/>
</dbReference>
<evidence type="ECO:0000313" key="2">
    <source>
        <dbReference type="EMBL" id="CAE6126516.1"/>
    </source>
</evidence>
<feature type="domain" description="BCNT-C" evidence="1">
    <location>
        <begin position="392"/>
        <end position="473"/>
    </location>
</feature>
<gene>
    <name evidence="2" type="ORF">AARE701A_LOCUS16401</name>
</gene>
<dbReference type="PANTHER" id="PTHR48407:SF1">
    <property type="entry name" value="CRANIOFACIAL DEVELOPMENT PROTEIN 1"/>
    <property type="match status" value="1"/>
</dbReference>
<dbReference type="InterPro" id="IPR011421">
    <property type="entry name" value="BCNT-C"/>
</dbReference>
<evidence type="ECO:0000259" key="1">
    <source>
        <dbReference type="PROSITE" id="PS51279"/>
    </source>
</evidence>
<proteinExistence type="predicted"/>
<dbReference type="PROSITE" id="PS51279">
    <property type="entry name" value="BCNT_C"/>
    <property type="match status" value="1"/>
</dbReference>
<reference evidence="2" key="1">
    <citation type="submission" date="2021-01" db="EMBL/GenBank/DDBJ databases">
        <authorList>
            <person name="Bezrukov I."/>
        </authorList>
    </citation>
    <scope>NUCLEOTIDE SEQUENCE</scope>
</reference>
<protein>
    <recommendedName>
        <fullName evidence="1">BCNT-C domain-containing protein</fullName>
    </recommendedName>
</protein>
<organism evidence="2 3">
    <name type="scientific">Arabidopsis arenosa</name>
    <name type="common">Sand rock-cress</name>
    <name type="synonym">Cardaminopsis arenosa</name>
    <dbReference type="NCBI Taxonomy" id="38785"/>
    <lineage>
        <taxon>Eukaryota</taxon>
        <taxon>Viridiplantae</taxon>
        <taxon>Streptophyta</taxon>
        <taxon>Embryophyta</taxon>
        <taxon>Tracheophyta</taxon>
        <taxon>Spermatophyta</taxon>
        <taxon>Magnoliopsida</taxon>
        <taxon>eudicotyledons</taxon>
        <taxon>Gunneridae</taxon>
        <taxon>Pentapetalae</taxon>
        <taxon>rosids</taxon>
        <taxon>malvids</taxon>
        <taxon>Brassicales</taxon>
        <taxon>Brassicaceae</taxon>
        <taxon>Camelineae</taxon>
        <taxon>Arabidopsis</taxon>
    </lineage>
</organism>
<dbReference type="EMBL" id="LR999456">
    <property type="protein sequence ID" value="CAE6126516.1"/>
    <property type="molecule type" value="Genomic_DNA"/>
</dbReference>
<dbReference type="AlphaFoldDB" id="A0A8S2AKY3"/>
<keyword evidence="3" id="KW-1185">Reference proteome</keyword>
<dbReference type="Pfam" id="PF07572">
    <property type="entry name" value="BCNT"/>
    <property type="match status" value="1"/>
</dbReference>